<dbReference type="GO" id="GO:0003677">
    <property type="term" value="F:DNA binding"/>
    <property type="evidence" value="ECO:0007669"/>
    <property type="project" value="UniProtKB-KW"/>
</dbReference>
<evidence type="ECO:0000256" key="3">
    <source>
        <dbReference type="ARBA" id="ARBA00023125"/>
    </source>
</evidence>
<feature type="domain" description="Type I restriction modification DNA specificity" evidence="4">
    <location>
        <begin position="3"/>
        <end position="66"/>
    </location>
</feature>
<dbReference type="KEGG" id="ptan:CRYO30217_02980"/>
<dbReference type="AlphaFoldDB" id="A0A916JPN8"/>
<dbReference type="EMBL" id="OU015584">
    <property type="protein sequence ID" value="CAG5086022.1"/>
    <property type="molecule type" value="Genomic_DNA"/>
</dbReference>
<comment type="similarity">
    <text evidence="1">Belongs to the type-I restriction system S methylase family.</text>
</comment>
<accession>A0A916JPN8</accession>
<dbReference type="Gene3D" id="3.90.220.20">
    <property type="entry name" value="DNA methylase specificity domains"/>
    <property type="match status" value="1"/>
</dbReference>
<evidence type="ECO:0000313" key="5">
    <source>
        <dbReference type="EMBL" id="CAG5086022.1"/>
    </source>
</evidence>
<dbReference type="Pfam" id="PF01420">
    <property type="entry name" value="Methylase_S"/>
    <property type="match status" value="1"/>
</dbReference>
<evidence type="ECO:0000259" key="4">
    <source>
        <dbReference type="Pfam" id="PF01420"/>
    </source>
</evidence>
<keyword evidence="2" id="KW-0680">Restriction system</keyword>
<proteinExistence type="inferred from homology"/>
<protein>
    <recommendedName>
        <fullName evidence="4">Type I restriction modification DNA specificity domain-containing protein</fullName>
    </recommendedName>
</protein>
<dbReference type="InterPro" id="IPR044946">
    <property type="entry name" value="Restrct_endonuc_typeI_TRD_sf"/>
</dbReference>
<keyword evidence="3" id="KW-0238">DNA-binding</keyword>
<evidence type="ECO:0000256" key="2">
    <source>
        <dbReference type="ARBA" id="ARBA00022747"/>
    </source>
</evidence>
<dbReference type="GO" id="GO:0009307">
    <property type="term" value="P:DNA restriction-modification system"/>
    <property type="evidence" value="ECO:0007669"/>
    <property type="project" value="UniProtKB-KW"/>
</dbReference>
<dbReference type="SUPFAM" id="SSF116734">
    <property type="entry name" value="DNA methylase specificity domain"/>
    <property type="match status" value="1"/>
</dbReference>
<evidence type="ECO:0000313" key="6">
    <source>
        <dbReference type="Proteomes" id="UP000683507"/>
    </source>
</evidence>
<gene>
    <name evidence="5" type="ORF">CRYO30217_02980</name>
</gene>
<dbReference type="Proteomes" id="UP000683507">
    <property type="component" value="Chromosome"/>
</dbReference>
<evidence type="ECO:0000256" key="1">
    <source>
        <dbReference type="ARBA" id="ARBA00010923"/>
    </source>
</evidence>
<dbReference type="InterPro" id="IPR000055">
    <property type="entry name" value="Restrct_endonuc_typeI_TRD"/>
</dbReference>
<name>A0A916JPN8_9FLAO</name>
<reference evidence="5" key="1">
    <citation type="submission" date="2021-04" db="EMBL/GenBank/DDBJ databases">
        <authorList>
            <person name="Rodrigo-Torres L."/>
            <person name="Arahal R. D."/>
            <person name="Lucena T."/>
        </authorList>
    </citation>
    <scope>NUCLEOTIDE SEQUENCE</scope>
    <source>
        <strain evidence="5">AS29M-1</strain>
    </source>
</reference>
<organism evidence="5 6">
    <name type="scientific">Parvicella tangerina</name>
    <dbReference type="NCBI Taxonomy" id="2829795"/>
    <lineage>
        <taxon>Bacteria</taxon>
        <taxon>Pseudomonadati</taxon>
        <taxon>Bacteroidota</taxon>
        <taxon>Flavobacteriia</taxon>
        <taxon>Flavobacteriales</taxon>
        <taxon>Parvicellaceae</taxon>
        <taxon>Parvicella</taxon>
    </lineage>
</organism>
<keyword evidence="6" id="KW-1185">Reference proteome</keyword>
<sequence>MKEYLSLFIKNKEIEIYSVATGANWLNINTDLLKNYIVPVPPIDEQKIMVKKVYQLMNKCQLIEQEVEKNEQYTNQLIQAVLKEAFSSEKEEVNDSKNVEV</sequence>